<evidence type="ECO:0000313" key="2">
    <source>
        <dbReference type="EMBL" id="CAB3253396.1"/>
    </source>
</evidence>
<keyword evidence="1" id="KW-0812">Transmembrane</keyword>
<organism evidence="2 3">
    <name type="scientific">Arctia plantaginis</name>
    <name type="common">Wood tiger moth</name>
    <name type="synonym">Phalaena plantaginis</name>
    <dbReference type="NCBI Taxonomy" id="874455"/>
    <lineage>
        <taxon>Eukaryota</taxon>
        <taxon>Metazoa</taxon>
        <taxon>Ecdysozoa</taxon>
        <taxon>Arthropoda</taxon>
        <taxon>Hexapoda</taxon>
        <taxon>Insecta</taxon>
        <taxon>Pterygota</taxon>
        <taxon>Neoptera</taxon>
        <taxon>Endopterygota</taxon>
        <taxon>Lepidoptera</taxon>
        <taxon>Glossata</taxon>
        <taxon>Ditrysia</taxon>
        <taxon>Noctuoidea</taxon>
        <taxon>Erebidae</taxon>
        <taxon>Arctiinae</taxon>
        <taxon>Arctia</taxon>
    </lineage>
</organism>
<name>A0A8S1B371_ARCPL</name>
<keyword evidence="1" id="KW-1133">Transmembrane helix</keyword>
<feature type="transmembrane region" description="Helical" evidence="1">
    <location>
        <begin position="99"/>
        <end position="119"/>
    </location>
</feature>
<keyword evidence="1" id="KW-0472">Membrane</keyword>
<proteinExistence type="predicted"/>
<evidence type="ECO:0000256" key="1">
    <source>
        <dbReference type="SAM" id="Phobius"/>
    </source>
</evidence>
<dbReference type="EMBL" id="CADEBD010000390">
    <property type="protein sequence ID" value="CAB3253396.1"/>
    <property type="molecule type" value="Genomic_DNA"/>
</dbReference>
<sequence length="185" mass="20594">MYASDLAVTTASRRGLNRAREIQRYVYTGLLSSENHGENHRCAKRGGAGTRGQAAAGTSAKAGGAAGVSTRSVDGLSGARSLGPFLFLRALFFFHQYKIILVIPISRRVFLAVLAVLIWRRRYRSSRSYSCSQLSRHNNNMYISQTVTSLRALLHSTNFLPSGLRTTQLTRLREQTQIYNIYAAY</sequence>
<accession>A0A8S1B371</accession>
<dbReference type="AlphaFoldDB" id="A0A8S1B371"/>
<dbReference type="OrthoDB" id="6381660at2759"/>
<protein>
    <submittedName>
        <fullName evidence="2">Uncharacterized protein</fullName>
    </submittedName>
</protein>
<comment type="caution">
    <text evidence="2">The sequence shown here is derived from an EMBL/GenBank/DDBJ whole genome shotgun (WGS) entry which is preliminary data.</text>
</comment>
<evidence type="ECO:0000313" key="3">
    <source>
        <dbReference type="Proteomes" id="UP000494256"/>
    </source>
</evidence>
<dbReference type="Proteomes" id="UP000494256">
    <property type="component" value="Unassembled WGS sequence"/>
</dbReference>
<gene>
    <name evidence="2" type="ORF">APLA_LOCUS14295</name>
</gene>
<reference evidence="2 3" key="1">
    <citation type="submission" date="2020-04" db="EMBL/GenBank/DDBJ databases">
        <authorList>
            <person name="Wallbank WR R."/>
            <person name="Pardo Diaz C."/>
            <person name="Kozak K."/>
            <person name="Martin S."/>
            <person name="Jiggins C."/>
            <person name="Moest M."/>
            <person name="Warren A I."/>
            <person name="Byers J.R.P. K."/>
            <person name="Montejo-Kovacevich G."/>
            <person name="Yen C E."/>
        </authorList>
    </citation>
    <scope>NUCLEOTIDE SEQUENCE [LARGE SCALE GENOMIC DNA]</scope>
</reference>